<name>A0A9Q1JIN6_9CARY</name>
<dbReference type="PANTHER" id="PTHR23196:SF1">
    <property type="entry name" value="PAX-INTERACTING PROTEIN 1"/>
    <property type="match status" value="1"/>
</dbReference>
<dbReference type="Proteomes" id="UP001153076">
    <property type="component" value="Unassembled WGS sequence"/>
</dbReference>
<evidence type="ECO:0000313" key="6">
    <source>
        <dbReference type="EMBL" id="KAJ8421641.1"/>
    </source>
</evidence>
<dbReference type="InterPro" id="IPR051579">
    <property type="entry name" value="DDR_Transcriptional_Reg"/>
</dbReference>
<accession>A0A9Q1JIN6</accession>
<dbReference type="AlphaFoldDB" id="A0A9Q1JIN6"/>
<dbReference type="GO" id="GO:0005634">
    <property type="term" value="C:nucleus"/>
    <property type="evidence" value="ECO:0007669"/>
    <property type="project" value="UniProtKB-SubCell"/>
</dbReference>
<dbReference type="GO" id="GO:0006974">
    <property type="term" value="P:DNA damage response"/>
    <property type="evidence" value="ECO:0007669"/>
    <property type="project" value="UniProtKB-KW"/>
</dbReference>
<evidence type="ECO:0000256" key="1">
    <source>
        <dbReference type="ARBA" id="ARBA00004123"/>
    </source>
</evidence>
<feature type="signal peptide" evidence="5">
    <location>
        <begin position="1"/>
        <end position="31"/>
    </location>
</feature>
<organism evidence="6 7">
    <name type="scientific">Carnegiea gigantea</name>
    <dbReference type="NCBI Taxonomy" id="171969"/>
    <lineage>
        <taxon>Eukaryota</taxon>
        <taxon>Viridiplantae</taxon>
        <taxon>Streptophyta</taxon>
        <taxon>Embryophyta</taxon>
        <taxon>Tracheophyta</taxon>
        <taxon>Spermatophyta</taxon>
        <taxon>Magnoliopsida</taxon>
        <taxon>eudicotyledons</taxon>
        <taxon>Gunneridae</taxon>
        <taxon>Pentapetalae</taxon>
        <taxon>Caryophyllales</taxon>
        <taxon>Cactineae</taxon>
        <taxon>Cactaceae</taxon>
        <taxon>Cactoideae</taxon>
        <taxon>Echinocereeae</taxon>
        <taxon>Carnegiea</taxon>
    </lineage>
</organism>
<feature type="region of interest" description="Disordered" evidence="4">
    <location>
        <begin position="449"/>
        <end position="469"/>
    </location>
</feature>
<dbReference type="OrthoDB" id="1726768at2759"/>
<evidence type="ECO:0000256" key="2">
    <source>
        <dbReference type="ARBA" id="ARBA00022763"/>
    </source>
</evidence>
<proteinExistence type="predicted"/>
<reference evidence="6" key="1">
    <citation type="submission" date="2022-04" db="EMBL/GenBank/DDBJ databases">
        <title>Carnegiea gigantea Genome sequencing and assembly v2.</title>
        <authorList>
            <person name="Copetti D."/>
            <person name="Sanderson M.J."/>
            <person name="Burquez A."/>
            <person name="Wojciechowski M.F."/>
        </authorList>
    </citation>
    <scope>NUCLEOTIDE SEQUENCE</scope>
    <source>
        <strain evidence="6">SGP5-SGP5p</strain>
        <tissue evidence="6">Aerial part</tissue>
    </source>
</reference>
<sequence>MCRCSQLCLCRLGFLLYRLCAVCNCVASTSGNKFSGTKEVYVERFDSVAEVNGSLIETPVGAVQHDTQVLHDVDSAESLETLLLDGYDTQVVPDSDDEVTDAAEKKGLSCQSAHMIVCKGNDDCPVTVQSEVQGTEIYFEYSGISQVKDADLVNTISCAVFTDDSRQLSEGVKFDHYVETSQWKTREVHIVYTRKKKRTSCILREMIEQEGTRAPNTKCECAGLSYVDSQEPEDLAKALLFVDEYVSVNAVDSSPVANVNVRDRSPPMSSANGVQSLVRWAKLRDKAEEAGIFDWDQCQDTVGKSDCLGNRGQLSFLGNKHGKIFVRRYADLKDVISKKHGKPDIFCDGKTGSFNSNQVLKDLTHSHPNLAVCDSETAGETQKGNEKRARELSDAELDLQGNGECPITQLESGAVHKESDSEHNFDVGIDTQIAAEAIQELSLGASAGSIDKDADQRPKSVGGTEKKNDAGVWPFLKKARSASRSIASQPIDNRRFLCSDSKTKGVQILELEGRENGEKLSGKCLAERSSEDSGKAKSIKKTKIKGAKGANSNGFKENLRSFVANEDLSLCKLKHRRKQRDMYPLGGSLKLPNLLNMNGGLKNESMEGMIDHMKVGFHDKRIETSANDDTLEVSAQMENYSELLWEKSRNNGNVYVSKEGKTYPIIYEPAINTSDGKHHQLEFDLHGLCGTVNGARRIDDQGLAYKTVNSHALNRVMSPNYPLLTDETNLINMIDGCREQGGKKKATLSPLPRELVRLGLNESIPEFTSKDFQKRKTMANILVLLSQNLDKGILKQQKKVFVSFCY</sequence>
<protein>
    <submittedName>
        <fullName evidence="6">Uncharacterized protein</fullName>
    </submittedName>
</protein>
<keyword evidence="7" id="KW-1185">Reference proteome</keyword>
<keyword evidence="3" id="KW-0539">Nucleus</keyword>
<evidence type="ECO:0000313" key="7">
    <source>
        <dbReference type="Proteomes" id="UP001153076"/>
    </source>
</evidence>
<keyword evidence="5" id="KW-0732">Signal</keyword>
<gene>
    <name evidence="6" type="ORF">Cgig2_003843</name>
</gene>
<dbReference type="EMBL" id="JAKOGI010002617">
    <property type="protein sequence ID" value="KAJ8421641.1"/>
    <property type="molecule type" value="Genomic_DNA"/>
</dbReference>
<evidence type="ECO:0000256" key="3">
    <source>
        <dbReference type="ARBA" id="ARBA00023242"/>
    </source>
</evidence>
<evidence type="ECO:0000256" key="4">
    <source>
        <dbReference type="SAM" id="MobiDB-lite"/>
    </source>
</evidence>
<keyword evidence="2" id="KW-0227">DNA damage</keyword>
<comment type="caution">
    <text evidence="6">The sequence shown here is derived from an EMBL/GenBank/DDBJ whole genome shotgun (WGS) entry which is preliminary data.</text>
</comment>
<comment type="subcellular location">
    <subcellularLocation>
        <location evidence="1">Nucleus</location>
    </subcellularLocation>
</comment>
<feature type="compositionally biased region" description="Basic and acidic residues" evidence="4">
    <location>
        <begin position="450"/>
        <end position="469"/>
    </location>
</feature>
<feature type="chain" id="PRO_5040364694" evidence="5">
    <location>
        <begin position="32"/>
        <end position="806"/>
    </location>
</feature>
<dbReference type="PANTHER" id="PTHR23196">
    <property type="entry name" value="PAX TRANSCRIPTION ACTIVATION DOMAIN INTERACTING PROTEIN"/>
    <property type="match status" value="1"/>
</dbReference>
<evidence type="ECO:0000256" key="5">
    <source>
        <dbReference type="SAM" id="SignalP"/>
    </source>
</evidence>